<dbReference type="Pfam" id="PF00578">
    <property type="entry name" value="AhpC-TSA"/>
    <property type="match status" value="1"/>
</dbReference>
<dbReference type="PROSITE" id="PS51352">
    <property type="entry name" value="THIOREDOXIN_2"/>
    <property type="match status" value="1"/>
</dbReference>
<keyword evidence="4" id="KW-1185">Reference proteome</keyword>
<dbReference type="STRING" id="1195236.CTER_2515"/>
<dbReference type="GO" id="GO:0016209">
    <property type="term" value="F:antioxidant activity"/>
    <property type="evidence" value="ECO:0007669"/>
    <property type="project" value="InterPro"/>
</dbReference>
<evidence type="ECO:0000313" key="3">
    <source>
        <dbReference type="EMBL" id="EMS71711.1"/>
    </source>
</evidence>
<dbReference type="eggNOG" id="COG0526">
    <property type="taxonomic scope" value="Bacteria"/>
</dbReference>
<keyword evidence="1" id="KW-1133">Transmembrane helix</keyword>
<dbReference type="InterPro" id="IPR012341">
    <property type="entry name" value="6hp_glycosidase-like_sf"/>
</dbReference>
<dbReference type="Proteomes" id="UP000014155">
    <property type="component" value="Unassembled WGS sequence"/>
</dbReference>
<dbReference type="AlphaFoldDB" id="S0FMX3"/>
<reference evidence="3 4" key="1">
    <citation type="journal article" date="2013" name="Genome Announc.">
        <title>Draft Genome Sequence of the Cellulolytic, Mesophilic, Anaerobic Bacterium Clostridium termitidis Strain CT1112 (DSM 5398).</title>
        <authorList>
            <person name="Lal S."/>
            <person name="Ramachandran U."/>
            <person name="Zhang X."/>
            <person name="Munir R."/>
            <person name="Sparling R."/>
            <person name="Levin D.B."/>
        </authorList>
    </citation>
    <scope>NUCLEOTIDE SEQUENCE [LARGE SCALE GENOMIC DNA]</scope>
    <source>
        <strain evidence="3 4">CT1112</strain>
    </source>
</reference>
<proteinExistence type="predicted"/>
<dbReference type="InterPro" id="IPR013766">
    <property type="entry name" value="Thioredoxin_domain"/>
</dbReference>
<dbReference type="CDD" id="cd02966">
    <property type="entry name" value="TlpA_like_family"/>
    <property type="match status" value="1"/>
</dbReference>
<dbReference type="InterPro" id="IPR008928">
    <property type="entry name" value="6-hairpin_glycosidase_sf"/>
</dbReference>
<name>S0FMX3_RUMCE</name>
<dbReference type="Gene3D" id="1.50.10.10">
    <property type="match status" value="1"/>
</dbReference>
<dbReference type="PANTHER" id="PTHR42852">
    <property type="entry name" value="THIOL:DISULFIDE INTERCHANGE PROTEIN DSBE"/>
    <property type="match status" value="1"/>
</dbReference>
<organism evidence="3 4">
    <name type="scientific">Ruminiclostridium cellobioparum subsp. termitidis CT1112</name>
    <dbReference type="NCBI Taxonomy" id="1195236"/>
    <lineage>
        <taxon>Bacteria</taxon>
        <taxon>Bacillati</taxon>
        <taxon>Bacillota</taxon>
        <taxon>Clostridia</taxon>
        <taxon>Eubacteriales</taxon>
        <taxon>Oscillospiraceae</taxon>
        <taxon>Ruminiclostridium</taxon>
    </lineage>
</organism>
<dbReference type="PATRIC" id="fig|1195236.3.peg.2833"/>
<evidence type="ECO:0000256" key="1">
    <source>
        <dbReference type="SAM" id="Phobius"/>
    </source>
</evidence>
<sequence length="546" mass="61811">MDLLRKFERVVKIALIVMLIVSAGLISAWLLSANKKEEPDVSLGGAAEQNEVSSNTRLADKLDLLPDKCTLNMDLSNLTFSGEDGEKIALSGLRGKTVILNFWASWCPYCNSELEQWRDIRERLSQYSNVEMLLVNKLDNNKETKAQALDYLKKNQIPFENVYDEGLKVYDQLGLKVIPTTLVIDGQGLLRAWHAGKDMKPELLKSMVDYAVHGSAYETFNFLDKEMINRDGGVRTNYLPEKVSDLRYTDVLSESQGLLMEYAVNTENKSLFEKSFNYVNKNMHDNPLAAWVVTDKGPAKVNSTLDDLRIFRALYNAEKLWGGYADTIRNYERALYRYNTYKQNLINQYDFKYRKKSDSLKLCFADFEAMQYLAELNPRWKEIYTNSLAIVKDGYIGDVFPVYYPEYVIAGKTYKKEDINMAEGMVTLLHLAKIGQLKPQTLEWLKTAVEGEGIYARYRADGTVVDGYNYESTAIYGLVGMIAAAAGDKELANRAQARMETMRVFDSGNKVNGAFGNPDGTGIYSFDQCIALLSYSVAGKDTRQAL</sequence>
<dbReference type="EMBL" id="AORV01000035">
    <property type="protein sequence ID" value="EMS71711.1"/>
    <property type="molecule type" value="Genomic_DNA"/>
</dbReference>
<dbReference type="Gene3D" id="3.40.30.10">
    <property type="entry name" value="Glutaredoxin"/>
    <property type="match status" value="1"/>
</dbReference>
<dbReference type="eggNOG" id="COG3405">
    <property type="taxonomic scope" value="Bacteria"/>
</dbReference>
<dbReference type="GO" id="GO:0016491">
    <property type="term" value="F:oxidoreductase activity"/>
    <property type="evidence" value="ECO:0007669"/>
    <property type="project" value="InterPro"/>
</dbReference>
<feature type="domain" description="Thioredoxin" evidence="2">
    <location>
        <begin position="69"/>
        <end position="213"/>
    </location>
</feature>
<dbReference type="PROSITE" id="PS00194">
    <property type="entry name" value="THIOREDOXIN_1"/>
    <property type="match status" value="1"/>
</dbReference>
<dbReference type="InterPro" id="IPR050553">
    <property type="entry name" value="Thioredoxin_ResA/DsbE_sf"/>
</dbReference>
<dbReference type="GO" id="GO:0016853">
    <property type="term" value="F:isomerase activity"/>
    <property type="evidence" value="ECO:0007669"/>
    <property type="project" value="UniProtKB-KW"/>
</dbReference>
<keyword evidence="3" id="KW-0413">Isomerase</keyword>
<comment type="caution">
    <text evidence="3">The sequence shown here is derived from an EMBL/GenBank/DDBJ whole genome shotgun (WGS) entry which is preliminary data.</text>
</comment>
<keyword evidence="1" id="KW-0472">Membrane</keyword>
<evidence type="ECO:0000313" key="4">
    <source>
        <dbReference type="Proteomes" id="UP000014155"/>
    </source>
</evidence>
<dbReference type="SUPFAM" id="SSF48208">
    <property type="entry name" value="Six-hairpin glycosidases"/>
    <property type="match status" value="1"/>
</dbReference>
<feature type="transmembrane region" description="Helical" evidence="1">
    <location>
        <begin position="12"/>
        <end position="31"/>
    </location>
</feature>
<dbReference type="SUPFAM" id="SSF52833">
    <property type="entry name" value="Thioredoxin-like"/>
    <property type="match status" value="1"/>
</dbReference>
<accession>S0FMX3</accession>
<dbReference type="InterPro" id="IPR017937">
    <property type="entry name" value="Thioredoxin_CS"/>
</dbReference>
<protein>
    <submittedName>
        <fullName evidence="3">Thiol-disulfide isomerase and thioredoxin</fullName>
    </submittedName>
</protein>
<keyword evidence="1" id="KW-0812">Transmembrane</keyword>
<gene>
    <name evidence="3" type="ORF">CTER_2515</name>
</gene>
<dbReference type="InterPro" id="IPR036249">
    <property type="entry name" value="Thioredoxin-like_sf"/>
</dbReference>
<dbReference type="GO" id="GO:0005975">
    <property type="term" value="P:carbohydrate metabolic process"/>
    <property type="evidence" value="ECO:0007669"/>
    <property type="project" value="InterPro"/>
</dbReference>
<dbReference type="PANTHER" id="PTHR42852:SF17">
    <property type="entry name" value="THIOREDOXIN-LIKE PROTEIN HI_1115"/>
    <property type="match status" value="1"/>
</dbReference>
<evidence type="ECO:0000259" key="2">
    <source>
        <dbReference type="PROSITE" id="PS51352"/>
    </source>
</evidence>
<dbReference type="RefSeq" id="WP_004626119.1">
    <property type="nucleotide sequence ID" value="NZ_AORV01000035.1"/>
</dbReference>
<dbReference type="InterPro" id="IPR000866">
    <property type="entry name" value="AhpC/TSA"/>
</dbReference>